<proteinExistence type="predicted"/>
<gene>
    <name evidence="1" type="ORF">P353_25780</name>
</gene>
<dbReference type="AlphaFoldDB" id="A0A096GJH0"/>
<accession>A0A096GJH0</accession>
<organism evidence="1 2">
    <name type="scientific">Comamonas testosteroni</name>
    <name type="common">Pseudomonas testosteroni</name>
    <dbReference type="NCBI Taxonomy" id="285"/>
    <lineage>
        <taxon>Bacteria</taxon>
        <taxon>Pseudomonadati</taxon>
        <taxon>Pseudomonadota</taxon>
        <taxon>Betaproteobacteria</taxon>
        <taxon>Burkholderiales</taxon>
        <taxon>Comamonadaceae</taxon>
        <taxon>Comamonas</taxon>
    </lineage>
</organism>
<evidence type="ECO:0000313" key="1">
    <source>
        <dbReference type="EMBL" id="KGH25325.1"/>
    </source>
</evidence>
<evidence type="ECO:0000313" key="2">
    <source>
        <dbReference type="Proteomes" id="UP000029553"/>
    </source>
</evidence>
<sequence length="68" mass="7476">MDMEDDGVTISLASAWRGHDLLMGMLEAHGWGAWSRRPISAKEAREYGGLQAGRAWQGKARQGKAYEG</sequence>
<protein>
    <submittedName>
        <fullName evidence="1">Uncharacterized protein</fullName>
    </submittedName>
</protein>
<reference evidence="1 2" key="1">
    <citation type="submission" date="2013-09" db="EMBL/GenBank/DDBJ databases">
        <title>High correlation between genotypes and phenotypes of environmental bacteria Comamonas testosteroni strains.</title>
        <authorList>
            <person name="Liu L."/>
            <person name="Zhu W."/>
            <person name="Xia X."/>
            <person name="Xu B."/>
            <person name="Luo M."/>
            <person name="Wang G."/>
        </authorList>
    </citation>
    <scope>NUCLEOTIDE SEQUENCE [LARGE SCALE GENOMIC DNA]</scope>
    <source>
        <strain evidence="1 2">JL40</strain>
    </source>
</reference>
<dbReference type="Proteomes" id="UP000029553">
    <property type="component" value="Unassembled WGS sequence"/>
</dbReference>
<dbReference type="EMBL" id="AWOR01000089">
    <property type="protein sequence ID" value="KGH25325.1"/>
    <property type="molecule type" value="Genomic_DNA"/>
</dbReference>
<comment type="caution">
    <text evidence="1">The sequence shown here is derived from an EMBL/GenBank/DDBJ whole genome shotgun (WGS) entry which is preliminary data.</text>
</comment>
<name>A0A096GJH0_COMTE</name>